<dbReference type="AlphaFoldDB" id="A0A9P4HJ75"/>
<dbReference type="InterPro" id="IPR021838">
    <property type="entry name" value="DUF3431"/>
</dbReference>
<dbReference type="Proteomes" id="UP000799777">
    <property type="component" value="Unassembled WGS sequence"/>
</dbReference>
<gene>
    <name evidence="1" type="ORF">EK21DRAFT_54473</name>
</gene>
<dbReference type="EMBL" id="ML978157">
    <property type="protein sequence ID" value="KAF2035558.1"/>
    <property type="molecule type" value="Genomic_DNA"/>
</dbReference>
<comment type="caution">
    <text evidence="1">The sequence shown here is derived from an EMBL/GenBank/DDBJ whole genome shotgun (WGS) entry which is preliminary data.</text>
</comment>
<evidence type="ECO:0000313" key="1">
    <source>
        <dbReference type="EMBL" id="KAF2035558.1"/>
    </source>
</evidence>
<protein>
    <submittedName>
        <fullName evidence="1">Uncharacterized protein</fullName>
    </submittedName>
</protein>
<dbReference type="OrthoDB" id="426718at2759"/>
<dbReference type="PANTHER" id="PTHR37490:SF2">
    <property type="match status" value="1"/>
</dbReference>
<name>A0A9P4HJ75_9PLEO</name>
<proteinExistence type="predicted"/>
<keyword evidence="2" id="KW-1185">Reference proteome</keyword>
<sequence length="301" mass="34619">MRGRLVPIAAATTVLVLIILLFVTAPTTWRTTLWSRPRPPVFGHGPYRGWPDPLPLDPPSPKDAPEGNAAERLIIKVRLEKEDTSWIQKLEPTWQSEIIEVKPIYSHLHPKAHRPDKGRVANAYLRWIIENYHHLPETMVFVSPKDSDFTDPLDLSKAISKFQIPFLHGSGYANLRCSTQKSRTTCNNKALDPFKPPYELRTLEAKIPDIWKKLFGEHVRVPDRIATVLGAEFVVTRGQVQKRSADEYLNYWTWLNKTIMDDDSSGLVFEYLWHVVFGKDAIFCPERERCLCELYGQCEDA</sequence>
<dbReference type="PANTHER" id="PTHR37490">
    <property type="entry name" value="EXPRESSED PROTEIN"/>
    <property type="match status" value="1"/>
</dbReference>
<evidence type="ECO:0000313" key="2">
    <source>
        <dbReference type="Proteomes" id="UP000799777"/>
    </source>
</evidence>
<organism evidence="1 2">
    <name type="scientific">Setomelanomma holmii</name>
    <dbReference type="NCBI Taxonomy" id="210430"/>
    <lineage>
        <taxon>Eukaryota</taxon>
        <taxon>Fungi</taxon>
        <taxon>Dikarya</taxon>
        <taxon>Ascomycota</taxon>
        <taxon>Pezizomycotina</taxon>
        <taxon>Dothideomycetes</taxon>
        <taxon>Pleosporomycetidae</taxon>
        <taxon>Pleosporales</taxon>
        <taxon>Pleosporineae</taxon>
        <taxon>Phaeosphaeriaceae</taxon>
        <taxon>Setomelanomma</taxon>
    </lineage>
</organism>
<accession>A0A9P4HJ75</accession>
<dbReference type="Pfam" id="PF11913">
    <property type="entry name" value="DUF3431"/>
    <property type="match status" value="1"/>
</dbReference>
<reference evidence="1" key="1">
    <citation type="journal article" date="2020" name="Stud. Mycol.">
        <title>101 Dothideomycetes genomes: a test case for predicting lifestyles and emergence of pathogens.</title>
        <authorList>
            <person name="Haridas S."/>
            <person name="Albert R."/>
            <person name="Binder M."/>
            <person name="Bloem J."/>
            <person name="Labutti K."/>
            <person name="Salamov A."/>
            <person name="Andreopoulos B."/>
            <person name="Baker S."/>
            <person name="Barry K."/>
            <person name="Bills G."/>
            <person name="Bluhm B."/>
            <person name="Cannon C."/>
            <person name="Castanera R."/>
            <person name="Culley D."/>
            <person name="Daum C."/>
            <person name="Ezra D."/>
            <person name="Gonzalez J."/>
            <person name="Henrissat B."/>
            <person name="Kuo A."/>
            <person name="Liang C."/>
            <person name="Lipzen A."/>
            <person name="Lutzoni F."/>
            <person name="Magnuson J."/>
            <person name="Mondo S."/>
            <person name="Nolan M."/>
            <person name="Ohm R."/>
            <person name="Pangilinan J."/>
            <person name="Park H.-J."/>
            <person name="Ramirez L."/>
            <person name="Alfaro M."/>
            <person name="Sun H."/>
            <person name="Tritt A."/>
            <person name="Yoshinaga Y."/>
            <person name="Zwiers L.-H."/>
            <person name="Turgeon B."/>
            <person name="Goodwin S."/>
            <person name="Spatafora J."/>
            <person name="Crous P."/>
            <person name="Grigoriev I."/>
        </authorList>
    </citation>
    <scope>NUCLEOTIDE SEQUENCE</scope>
    <source>
        <strain evidence="1">CBS 110217</strain>
    </source>
</reference>